<dbReference type="EMBL" id="JACDXX010000003">
    <property type="protein sequence ID" value="MCB5409095.1"/>
    <property type="molecule type" value="Genomic_DNA"/>
</dbReference>
<reference evidence="2 3" key="1">
    <citation type="submission" date="2020-07" db="EMBL/GenBank/DDBJ databases">
        <title>Pseudogemmobacter sp. nov., isolated from poultry manure in Taiwan.</title>
        <authorList>
            <person name="Lin S.-Y."/>
            <person name="Tang Y.-S."/>
            <person name="Young C.-C."/>
        </authorList>
    </citation>
    <scope>NUCLEOTIDE SEQUENCE [LARGE SCALE GENOMIC DNA]</scope>
    <source>
        <strain evidence="2 3">CC-YST710</strain>
    </source>
</reference>
<comment type="caution">
    <text evidence="2">The sequence shown here is derived from an EMBL/GenBank/DDBJ whole genome shotgun (WGS) entry which is preliminary data.</text>
</comment>
<dbReference type="RefSeq" id="WP_226934004.1">
    <property type="nucleotide sequence ID" value="NZ_JACDXX010000003.1"/>
</dbReference>
<dbReference type="Pfam" id="PF01592">
    <property type="entry name" value="NifU_N"/>
    <property type="match status" value="1"/>
</dbReference>
<proteinExistence type="predicted"/>
<protein>
    <submittedName>
        <fullName evidence="2">Iron-sulfur cluster assembly scaffold protein</fullName>
    </submittedName>
</protein>
<sequence length="145" mass="14984">MSESNLIALYSGQILDLAANIPLTGRLAAPQGSAKRRSPLCGSSLTVDLTLHEGRITDFAQDVRACALGQASAAILGQVVLGRSAAEIRQARDQLKAMLSEAGPVPDAPFEGYGLLAPAREFTNRHASILLALEASCDALSAAGA</sequence>
<accession>A0ABS8CIX7</accession>
<dbReference type="CDD" id="cd06664">
    <property type="entry name" value="IscU_like"/>
    <property type="match status" value="1"/>
</dbReference>
<organism evidence="2 3">
    <name type="scientific">Pseudogemmobacter faecipullorum</name>
    <dbReference type="NCBI Taxonomy" id="2755041"/>
    <lineage>
        <taxon>Bacteria</taxon>
        <taxon>Pseudomonadati</taxon>
        <taxon>Pseudomonadota</taxon>
        <taxon>Alphaproteobacteria</taxon>
        <taxon>Rhodobacterales</taxon>
        <taxon>Paracoccaceae</taxon>
        <taxon>Pseudogemmobacter</taxon>
    </lineage>
</organism>
<name>A0ABS8CIX7_9RHOB</name>
<dbReference type="Proteomes" id="UP001198571">
    <property type="component" value="Unassembled WGS sequence"/>
</dbReference>
<keyword evidence="3" id="KW-1185">Reference proteome</keyword>
<evidence type="ECO:0000259" key="1">
    <source>
        <dbReference type="Pfam" id="PF01592"/>
    </source>
</evidence>
<evidence type="ECO:0000313" key="3">
    <source>
        <dbReference type="Proteomes" id="UP001198571"/>
    </source>
</evidence>
<dbReference type="Gene3D" id="3.90.1010.10">
    <property type="match status" value="1"/>
</dbReference>
<feature type="domain" description="NIF system FeS cluster assembly NifU N-terminal" evidence="1">
    <location>
        <begin position="10"/>
        <end position="90"/>
    </location>
</feature>
<dbReference type="SUPFAM" id="SSF82649">
    <property type="entry name" value="SufE/NifU"/>
    <property type="match status" value="1"/>
</dbReference>
<evidence type="ECO:0000313" key="2">
    <source>
        <dbReference type="EMBL" id="MCB5409095.1"/>
    </source>
</evidence>
<gene>
    <name evidence="2" type="ORF">H0485_03595</name>
</gene>
<dbReference type="InterPro" id="IPR002871">
    <property type="entry name" value="NIF_FeS_clus_asmbl_NifU_N"/>
</dbReference>